<feature type="binding site" evidence="8">
    <location>
        <position position="23"/>
    </location>
    <ligand>
        <name>substrate</name>
    </ligand>
</feature>
<comment type="similarity">
    <text evidence="8">Belongs to the class-II pyridoxal-phosphate-dependent aminotransferase family. BioF subfamily.</text>
</comment>
<dbReference type="InterPro" id="IPR015424">
    <property type="entry name" value="PyrdxlP-dep_Trfase"/>
</dbReference>
<dbReference type="InterPro" id="IPR015421">
    <property type="entry name" value="PyrdxlP-dep_Trfase_major"/>
</dbReference>
<keyword evidence="12" id="KW-1185">Reference proteome</keyword>
<dbReference type="PANTHER" id="PTHR13693:SF100">
    <property type="entry name" value="8-AMINO-7-OXONONANOATE SYNTHASE"/>
    <property type="match status" value="1"/>
</dbReference>
<comment type="subunit">
    <text evidence="3 8">Homodimer.</text>
</comment>
<comment type="cofactor">
    <cofactor evidence="1 8 9">
        <name>pyridoxal 5'-phosphate</name>
        <dbReference type="ChEBI" id="CHEBI:597326"/>
    </cofactor>
</comment>
<keyword evidence="6 8" id="KW-0663">Pyridoxal phosphate</keyword>
<protein>
    <recommendedName>
        <fullName evidence="8">8-amino-7-oxononanoate synthase</fullName>
        <shortName evidence="8">AONS</shortName>
        <ecNumber evidence="8">2.3.1.47</ecNumber>
    </recommendedName>
    <alternativeName>
        <fullName evidence="8">7-keto-8-amino-pelargonic acid synthase</fullName>
        <shortName evidence="8">7-KAP synthase</shortName>
        <shortName evidence="8">KAPA synthase</shortName>
    </alternativeName>
    <alternativeName>
        <fullName evidence="8">8-amino-7-ketopelargonate synthase</fullName>
    </alternativeName>
</protein>
<dbReference type="PANTHER" id="PTHR13693">
    <property type="entry name" value="CLASS II AMINOTRANSFERASE/8-AMINO-7-OXONONANOATE SYNTHASE"/>
    <property type="match status" value="1"/>
</dbReference>
<feature type="binding site" evidence="8">
    <location>
        <position position="135"/>
    </location>
    <ligand>
        <name>substrate</name>
    </ligand>
</feature>
<comment type="caution">
    <text evidence="8">Lacks conserved residue(s) required for the propagation of feature annotation.</text>
</comment>
<dbReference type="Gene3D" id="3.40.640.10">
    <property type="entry name" value="Type I PLP-dependent aspartate aminotransferase-like (Major domain)"/>
    <property type="match status" value="1"/>
</dbReference>
<feature type="domain" description="Aminotransferase class I/classII large" evidence="10">
    <location>
        <begin position="43"/>
        <end position="382"/>
    </location>
</feature>
<dbReference type="InterPro" id="IPR022834">
    <property type="entry name" value="AONS_Proteobacteria"/>
</dbReference>
<evidence type="ECO:0000256" key="2">
    <source>
        <dbReference type="ARBA" id="ARBA00004746"/>
    </source>
</evidence>
<feature type="binding site" evidence="8">
    <location>
        <position position="355"/>
    </location>
    <ligand>
        <name>substrate</name>
    </ligand>
</feature>
<evidence type="ECO:0000259" key="10">
    <source>
        <dbReference type="Pfam" id="PF00155"/>
    </source>
</evidence>
<dbReference type="UniPathway" id="UPA00078"/>
<keyword evidence="5 8" id="KW-0093">Biotin biosynthesis</keyword>
<evidence type="ECO:0000256" key="9">
    <source>
        <dbReference type="PIRSR" id="PIRSR604723-51"/>
    </source>
</evidence>
<dbReference type="GO" id="GO:0008710">
    <property type="term" value="F:8-amino-7-oxononanoate synthase activity"/>
    <property type="evidence" value="ECO:0007669"/>
    <property type="project" value="UniProtKB-UniRule"/>
</dbReference>
<evidence type="ECO:0000313" key="12">
    <source>
        <dbReference type="Proteomes" id="UP000219353"/>
    </source>
</evidence>
<feature type="binding site" evidence="8">
    <location>
        <position position="211"/>
    </location>
    <ligand>
        <name>pyridoxal 5'-phosphate</name>
        <dbReference type="ChEBI" id="CHEBI:597326"/>
    </ligand>
</feature>
<dbReference type="Gene3D" id="3.90.1150.10">
    <property type="entry name" value="Aspartate Aminotransferase, domain 1"/>
    <property type="match status" value="1"/>
</dbReference>
<keyword evidence="4 8" id="KW-0808">Transferase</keyword>
<sequence>MSEAKLAQLQYALAERAAKHLLRQPVTLDNYNGRLITINGQQYLNFSGNDYLGLATAPEVLQALAEGATHYGAGSSGSPLVTGQHKVHQQLCDTLCDWLGVERALLFSSGFAANQAMLLTLADKQDLLLLDKLSHASLIDAALCSKADLKRFAHNDLNSLSSLLKQQTAGALQPMVVTEGVFSMDGDSPDLPALLALCQQYKAPLLLDDAHGLGVLGPEGSGSATAQGIAINDLFCLMANFGKALGIGGAFIAGSKTVIDYLEQFGRHYIYSTGLSPALCAAVLKSIELCRSQNWRREQLQQNISLFRQLAAELPLLVSDTAIQGVVLGDNERALAASKQLKLAGVWLSAIRPPTVPAGSARLRITLSAQHTAQDIRLLVQQLRQIA</sequence>
<evidence type="ECO:0000313" key="11">
    <source>
        <dbReference type="EMBL" id="SNY41203.1"/>
    </source>
</evidence>
<comment type="pathway">
    <text evidence="2 8">Cofactor biosynthesis; biotin biosynthesis.</text>
</comment>
<feature type="binding site" evidence="8">
    <location>
        <begin position="110"/>
        <end position="111"/>
    </location>
    <ligand>
        <name>pyridoxal 5'-phosphate</name>
        <dbReference type="ChEBI" id="CHEBI:597326"/>
    </ligand>
</feature>
<organism evidence="11 12">
    <name type="scientific">Arsukibacterium tuosuense</name>
    <dbReference type="NCBI Taxonomy" id="1323745"/>
    <lineage>
        <taxon>Bacteria</taxon>
        <taxon>Pseudomonadati</taxon>
        <taxon>Pseudomonadota</taxon>
        <taxon>Gammaproteobacteria</taxon>
        <taxon>Chromatiales</taxon>
        <taxon>Chromatiaceae</taxon>
        <taxon>Arsukibacterium</taxon>
    </lineage>
</organism>
<accession>A0A285I000</accession>
<dbReference type="EMBL" id="OBEB01000001">
    <property type="protein sequence ID" value="SNY41203.1"/>
    <property type="molecule type" value="Genomic_DNA"/>
</dbReference>
<evidence type="ECO:0000256" key="7">
    <source>
        <dbReference type="ARBA" id="ARBA00047715"/>
    </source>
</evidence>
<evidence type="ECO:0000256" key="5">
    <source>
        <dbReference type="ARBA" id="ARBA00022756"/>
    </source>
</evidence>
<dbReference type="InterPro" id="IPR050087">
    <property type="entry name" value="AON_synthase_class-II"/>
</dbReference>
<dbReference type="SUPFAM" id="SSF53383">
    <property type="entry name" value="PLP-dependent transferases"/>
    <property type="match status" value="1"/>
</dbReference>
<gene>
    <name evidence="8" type="primary">bioF</name>
    <name evidence="11" type="ORF">SAMN06297280_0282</name>
</gene>
<dbReference type="Pfam" id="PF00155">
    <property type="entry name" value="Aminotran_1_2"/>
    <property type="match status" value="1"/>
</dbReference>
<reference evidence="12" key="1">
    <citation type="submission" date="2017-09" db="EMBL/GenBank/DDBJ databases">
        <authorList>
            <person name="Varghese N."/>
            <person name="Submissions S."/>
        </authorList>
    </citation>
    <scope>NUCLEOTIDE SEQUENCE [LARGE SCALE GENOMIC DNA]</scope>
    <source>
        <strain evidence="12">CGMCC 1.12461</strain>
    </source>
</reference>
<feature type="binding site" evidence="8">
    <location>
        <position position="183"/>
    </location>
    <ligand>
        <name>pyridoxal 5'-phosphate</name>
        <dbReference type="ChEBI" id="CHEBI:597326"/>
    </ligand>
</feature>
<dbReference type="GO" id="GO:0009102">
    <property type="term" value="P:biotin biosynthetic process"/>
    <property type="evidence" value="ECO:0007669"/>
    <property type="project" value="UniProtKB-UniRule"/>
</dbReference>
<dbReference type="InterPro" id="IPR004839">
    <property type="entry name" value="Aminotransferase_I/II_large"/>
</dbReference>
<dbReference type="GO" id="GO:0030170">
    <property type="term" value="F:pyridoxal phosphate binding"/>
    <property type="evidence" value="ECO:0007669"/>
    <property type="project" value="UniProtKB-UniRule"/>
</dbReference>
<dbReference type="NCBIfam" id="TIGR00858">
    <property type="entry name" value="bioF"/>
    <property type="match status" value="1"/>
</dbReference>
<proteinExistence type="inferred from homology"/>
<dbReference type="InterPro" id="IPR015422">
    <property type="entry name" value="PyrdxlP-dep_Trfase_small"/>
</dbReference>
<dbReference type="OrthoDB" id="9807157at2"/>
<evidence type="ECO:0000256" key="4">
    <source>
        <dbReference type="ARBA" id="ARBA00022679"/>
    </source>
</evidence>
<evidence type="ECO:0000256" key="6">
    <source>
        <dbReference type="ARBA" id="ARBA00022898"/>
    </source>
</evidence>
<evidence type="ECO:0000256" key="1">
    <source>
        <dbReference type="ARBA" id="ARBA00001933"/>
    </source>
</evidence>
<dbReference type="HAMAP" id="MF_01693">
    <property type="entry name" value="BioF_aminotrans_2"/>
    <property type="match status" value="1"/>
</dbReference>
<dbReference type="AlphaFoldDB" id="A0A285I000"/>
<dbReference type="EC" id="2.3.1.47" evidence="8"/>
<evidence type="ECO:0000256" key="3">
    <source>
        <dbReference type="ARBA" id="ARBA00011738"/>
    </source>
</evidence>
<dbReference type="InterPro" id="IPR004723">
    <property type="entry name" value="AONS_Archaea/Proteobacteria"/>
</dbReference>
<feature type="modified residue" description="N6-(pyridoxal phosphate)lysine" evidence="8 9">
    <location>
        <position position="243"/>
    </location>
</feature>
<dbReference type="Proteomes" id="UP000219353">
    <property type="component" value="Unassembled WGS sequence"/>
</dbReference>
<comment type="function">
    <text evidence="8">Catalyzes the decarboxylative condensation of pimeloyl-[acyl-carrier protein] and L-alanine to produce 8-amino-7-oxononanoate (AON), [acyl-carrier protein], and carbon dioxide.</text>
</comment>
<name>A0A285I000_9GAMM</name>
<comment type="catalytic activity">
    <reaction evidence="7 8">
        <text>6-carboxyhexanoyl-[ACP] + L-alanine + H(+) = (8S)-8-amino-7-oxononanoate + holo-[ACP] + CO2</text>
        <dbReference type="Rhea" id="RHEA:42288"/>
        <dbReference type="Rhea" id="RHEA-COMP:9685"/>
        <dbReference type="Rhea" id="RHEA-COMP:9955"/>
        <dbReference type="ChEBI" id="CHEBI:15378"/>
        <dbReference type="ChEBI" id="CHEBI:16526"/>
        <dbReference type="ChEBI" id="CHEBI:57972"/>
        <dbReference type="ChEBI" id="CHEBI:64479"/>
        <dbReference type="ChEBI" id="CHEBI:78846"/>
        <dbReference type="ChEBI" id="CHEBI:149468"/>
        <dbReference type="EC" id="2.3.1.47"/>
    </reaction>
</comment>
<dbReference type="RefSeq" id="WP_097109576.1">
    <property type="nucleotide sequence ID" value="NZ_OBEB01000001.1"/>
</dbReference>
<evidence type="ECO:0000256" key="8">
    <source>
        <dbReference type="HAMAP-Rule" id="MF_01693"/>
    </source>
</evidence>